<proteinExistence type="predicted"/>
<reference evidence="2 3" key="1">
    <citation type="submission" date="2020-08" db="EMBL/GenBank/DDBJ databases">
        <title>Genomic Encyclopedia of Type Strains, Phase IV (KMG-IV): sequencing the most valuable type-strain genomes for metagenomic binning, comparative biology and taxonomic classification.</title>
        <authorList>
            <person name="Goeker M."/>
        </authorList>
    </citation>
    <scope>NUCLEOTIDE SEQUENCE [LARGE SCALE GENOMIC DNA]</scope>
    <source>
        <strain evidence="2 3">DSM 27244</strain>
    </source>
</reference>
<dbReference type="InterPro" id="IPR004843">
    <property type="entry name" value="Calcineurin-like_PHP"/>
</dbReference>
<evidence type="ECO:0000313" key="2">
    <source>
        <dbReference type="EMBL" id="MBB5699379.1"/>
    </source>
</evidence>
<evidence type="ECO:0000313" key="3">
    <source>
        <dbReference type="Proteomes" id="UP000557739"/>
    </source>
</evidence>
<dbReference type="CDD" id="cd00144">
    <property type="entry name" value="MPP_PPP_family"/>
    <property type="match status" value="1"/>
</dbReference>
<accession>A0A7W9AS70</accession>
<keyword evidence="2" id="KW-0378">Hydrolase</keyword>
<gene>
    <name evidence="2" type="ORF">FHR19_002745</name>
</gene>
<dbReference type="EC" id="3.1.3.16" evidence="2"/>
<comment type="caution">
    <text evidence="2">The sequence shown here is derived from an EMBL/GenBank/DDBJ whole genome shotgun (WGS) entry which is preliminary data.</text>
</comment>
<protein>
    <submittedName>
        <fullName evidence="2">Serine/threonine protein phosphatase 1</fullName>
        <ecNumber evidence="2">3.1.3.16</ecNumber>
    </submittedName>
</protein>
<dbReference type="InterPro" id="IPR050126">
    <property type="entry name" value="Ap4A_hydrolase"/>
</dbReference>
<feature type="domain" description="Calcineurin-like phosphoesterase" evidence="1">
    <location>
        <begin position="25"/>
        <end position="216"/>
    </location>
</feature>
<dbReference type="Proteomes" id="UP000557739">
    <property type="component" value="Unassembled WGS sequence"/>
</dbReference>
<dbReference type="InterPro" id="IPR029052">
    <property type="entry name" value="Metallo-depent_PP-like"/>
</dbReference>
<dbReference type="PANTHER" id="PTHR42850:SF4">
    <property type="entry name" value="ZINC-DEPENDENT ENDOPOLYPHOSPHATASE"/>
    <property type="match status" value="1"/>
</dbReference>
<keyword evidence="3" id="KW-1185">Reference proteome</keyword>
<dbReference type="Gene3D" id="3.60.21.10">
    <property type="match status" value="1"/>
</dbReference>
<dbReference type="SUPFAM" id="SSF56300">
    <property type="entry name" value="Metallo-dependent phosphatases"/>
    <property type="match status" value="1"/>
</dbReference>
<dbReference type="PANTHER" id="PTHR42850">
    <property type="entry name" value="METALLOPHOSPHOESTERASE"/>
    <property type="match status" value="1"/>
</dbReference>
<dbReference type="EMBL" id="JACIJJ010000004">
    <property type="protein sequence ID" value="MBB5699379.1"/>
    <property type="molecule type" value="Genomic_DNA"/>
</dbReference>
<name>A0A7W9AS70_9SPHN</name>
<dbReference type="GO" id="GO:0005737">
    <property type="term" value="C:cytoplasm"/>
    <property type="evidence" value="ECO:0007669"/>
    <property type="project" value="TreeGrafter"/>
</dbReference>
<organism evidence="2 3">
    <name type="scientific">Sphingomonas yantingensis</name>
    <dbReference type="NCBI Taxonomy" id="1241761"/>
    <lineage>
        <taxon>Bacteria</taxon>
        <taxon>Pseudomonadati</taxon>
        <taxon>Pseudomonadota</taxon>
        <taxon>Alphaproteobacteria</taxon>
        <taxon>Sphingomonadales</taxon>
        <taxon>Sphingomonadaceae</taxon>
        <taxon>Sphingomonas</taxon>
    </lineage>
</organism>
<dbReference type="RefSeq" id="WP_184029381.1">
    <property type="nucleotide sequence ID" value="NZ_JACIJJ010000004.1"/>
</dbReference>
<dbReference type="GO" id="GO:0110154">
    <property type="term" value="P:RNA decapping"/>
    <property type="evidence" value="ECO:0007669"/>
    <property type="project" value="TreeGrafter"/>
</dbReference>
<dbReference type="Pfam" id="PF00149">
    <property type="entry name" value="Metallophos"/>
    <property type="match status" value="1"/>
</dbReference>
<sequence length="269" mass="29228">MLKRLFKAVAAKQAAPDAAVPPGTRVYAIGDVHGRLDCLDVLLAMIDADDAARGAADTQIVFLGDLVDRGPDSAGVVDRAMTLARSGRAVRGLKGNHEEMFLSAIGGSERAMRGFTQFGGRETLLSYGMSQRDYNEYLFPELIEAAARIVPAAHIAYLDALEDMIEIGDYLFVHAGIKPGVPIAEQTPEALRWIRREFLDHRGDFGRVVVHGHTITSDVDVRSNRIGIDTGAYESGRLTAIGLEGAERWFLQTPADQQPDANPRSGNEI</sequence>
<dbReference type="AlphaFoldDB" id="A0A7W9AS70"/>
<evidence type="ECO:0000259" key="1">
    <source>
        <dbReference type="Pfam" id="PF00149"/>
    </source>
</evidence>
<dbReference type="GO" id="GO:0004722">
    <property type="term" value="F:protein serine/threonine phosphatase activity"/>
    <property type="evidence" value="ECO:0007669"/>
    <property type="project" value="UniProtKB-EC"/>
</dbReference>
<dbReference type="GO" id="GO:0008803">
    <property type="term" value="F:bis(5'-nucleosyl)-tetraphosphatase (symmetrical) activity"/>
    <property type="evidence" value="ECO:0007669"/>
    <property type="project" value="TreeGrafter"/>
</dbReference>